<evidence type="ECO:0000256" key="4">
    <source>
        <dbReference type="SAM" id="MobiDB-lite"/>
    </source>
</evidence>
<dbReference type="PROSITE" id="PS50164">
    <property type="entry name" value="GIY_YIG"/>
    <property type="match status" value="1"/>
</dbReference>
<dbReference type="Pfam" id="PF07460">
    <property type="entry name" value="NUMOD3"/>
    <property type="match status" value="1"/>
</dbReference>
<organism evidence="6 7">
    <name type="scientific">Escherichia phage p000v</name>
    <dbReference type="NCBI Taxonomy" id="2479933"/>
    <lineage>
        <taxon>Viruses</taxon>
        <taxon>Duplodnaviria</taxon>
        <taxon>Heunggongvirae</taxon>
        <taxon>Uroviricota</taxon>
        <taxon>Caudoviricetes</taxon>
        <taxon>Pantevenvirales</taxon>
        <taxon>Straboviridae</taxon>
        <taxon>Tevenvirinae</taxon>
        <taxon>Mosigvirus</taxon>
        <taxon>Mosigvirus p000v</taxon>
    </lineage>
</organism>
<dbReference type="InterPro" id="IPR000305">
    <property type="entry name" value="GIY-YIG_endonuc"/>
</dbReference>
<dbReference type="InterPro" id="IPR035901">
    <property type="entry name" value="GIY-YIG_endonuc_sf"/>
</dbReference>
<evidence type="ECO:0000256" key="2">
    <source>
        <dbReference type="ARBA" id="ARBA00010045"/>
    </source>
</evidence>
<dbReference type="SMART" id="SM00465">
    <property type="entry name" value="GIYc"/>
    <property type="match status" value="1"/>
</dbReference>
<protein>
    <recommendedName>
        <fullName evidence="5">GIY-YIG domain-containing protein</fullName>
    </recommendedName>
</protein>
<proteinExistence type="predicted"/>
<evidence type="ECO:0000256" key="3">
    <source>
        <dbReference type="ARBA" id="ARBA00022842"/>
    </source>
</evidence>
<comment type="cofactor">
    <cofactor evidence="1">
        <name>Mg(2+)</name>
        <dbReference type="ChEBI" id="CHEBI:18420"/>
    </cofactor>
</comment>
<dbReference type="EMBL" id="MK047717">
    <property type="protein sequence ID" value="AYN56266.1"/>
    <property type="molecule type" value="Genomic_DNA"/>
</dbReference>
<evidence type="ECO:0000313" key="6">
    <source>
        <dbReference type="EMBL" id="AYN56266.1"/>
    </source>
</evidence>
<dbReference type="Proteomes" id="UP000279166">
    <property type="component" value="Genome"/>
</dbReference>
<name>A0A3G2KBA3_9CAUD</name>
<dbReference type="InterPro" id="IPR003611">
    <property type="entry name" value="NUMOD3"/>
</dbReference>
<evidence type="ECO:0000259" key="5">
    <source>
        <dbReference type="PROSITE" id="PS50164"/>
    </source>
</evidence>
<accession>A0A3G2KBA3</accession>
<keyword evidence="3" id="KW-0460">Magnesium</keyword>
<dbReference type="SUPFAM" id="SSF82771">
    <property type="entry name" value="GIY-YIG endonuclease"/>
    <property type="match status" value="1"/>
</dbReference>
<gene>
    <name evidence="6" type="ORF">KEPCLCAE_00090</name>
</gene>
<evidence type="ECO:0000256" key="1">
    <source>
        <dbReference type="ARBA" id="ARBA00001946"/>
    </source>
</evidence>
<feature type="region of interest" description="Disordered" evidence="4">
    <location>
        <begin position="107"/>
        <end position="139"/>
    </location>
</feature>
<keyword evidence="7" id="KW-1185">Reference proteome</keyword>
<evidence type="ECO:0000313" key="7">
    <source>
        <dbReference type="Proteomes" id="UP000279166"/>
    </source>
</evidence>
<reference evidence="6 7" key="1">
    <citation type="submission" date="2018-09" db="EMBL/GenBank/DDBJ databases">
        <title>Whole-genome sequence of phages p000v and p000y infecting the bacterial pathogen Shigatoxigenic Escherichia coli.</title>
        <authorList>
            <person name="Howard-Varona C."/>
            <person name="Vik D.R."/>
            <person name="Solonenko N.E."/>
            <person name="Li Y.-F."/>
            <person name="Gazitua M.C."/>
            <person name="Hobbs Z."/>
            <person name="Honaker R.W."/>
            <person name="Kinkhabwala A.A."/>
            <person name="Sullivan M.B."/>
        </authorList>
    </citation>
    <scope>NUCLEOTIDE SEQUENCE [LARGE SCALE GENOMIC DNA]</scope>
</reference>
<sequence>MYTVYKITNIVNNKIYIGVHKTNNPDDSYKGTGKIILKAHAKYGLDNFVKEVLYVYDTGDELLNEEMAFQKEAELVDQSFVDREDTYNIDLGGKGGRGRSIDVRKRIGDSSRGRKLGPISEESKKKMSLAKKGKKLSEEHKAKIGKAGRGRIMPKEIRDKIKNTLTGRNRTPEEKENMRLGYLNTPNKICQYCGIECKPAPYKRWHGDNCKMRKVE</sequence>
<dbReference type="SMART" id="SM00496">
    <property type="entry name" value="IENR2"/>
    <property type="match status" value="3"/>
</dbReference>
<comment type="similarity">
    <text evidence="2">To endonucleases of group I introns of fungi and phage.</text>
</comment>
<dbReference type="GO" id="GO:0003677">
    <property type="term" value="F:DNA binding"/>
    <property type="evidence" value="ECO:0007669"/>
    <property type="project" value="InterPro"/>
</dbReference>
<feature type="domain" description="GIY-YIG" evidence="5">
    <location>
        <begin position="1"/>
        <end position="89"/>
    </location>
</feature>